<reference evidence="2" key="1">
    <citation type="submission" date="2023-04" db="EMBL/GenBank/DDBJ databases">
        <authorList>
            <consortium name="ELIXIR-Norway"/>
        </authorList>
    </citation>
    <scope>NUCLEOTIDE SEQUENCE [LARGE SCALE GENOMIC DNA]</scope>
</reference>
<keyword evidence="3" id="KW-1185">Reference proteome</keyword>
<gene>
    <name evidence="2" type="ORF">MRATA1EN1_LOCUS6889</name>
</gene>
<name>A0ABN8Y8N7_RANTA</name>
<feature type="compositionally biased region" description="Basic and acidic residues" evidence="1">
    <location>
        <begin position="1"/>
        <end position="10"/>
    </location>
</feature>
<evidence type="ECO:0000313" key="2">
    <source>
        <dbReference type="EMBL" id="CAI9157927.1"/>
    </source>
</evidence>
<evidence type="ECO:0000256" key="1">
    <source>
        <dbReference type="SAM" id="MobiDB-lite"/>
    </source>
</evidence>
<dbReference type="EMBL" id="OX459952">
    <property type="protein sequence ID" value="CAI9157927.1"/>
    <property type="molecule type" value="Genomic_DNA"/>
</dbReference>
<feature type="region of interest" description="Disordered" evidence="1">
    <location>
        <begin position="1"/>
        <end position="30"/>
    </location>
</feature>
<feature type="compositionally biased region" description="Gly residues" evidence="1">
    <location>
        <begin position="12"/>
        <end position="24"/>
    </location>
</feature>
<dbReference type="Proteomes" id="UP001176941">
    <property type="component" value="Chromosome 16"/>
</dbReference>
<sequence>MTRKWSKELPDGGQGGRGDGGWGGMWMPLPTGSSPWAEDTVLFLLPPPHQHIRLVGGGVERKPREVRRLRFQNQLGH</sequence>
<protein>
    <submittedName>
        <fullName evidence="2">Uncharacterized protein</fullName>
    </submittedName>
</protein>
<proteinExistence type="predicted"/>
<accession>A0ABN8Y8N7</accession>
<evidence type="ECO:0000313" key="3">
    <source>
        <dbReference type="Proteomes" id="UP001176941"/>
    </source>
</evidence>
<organism evidence="2 3">
    <name type="scientific">Rangifer tarandus platyrhynchus</name>
    <name type="common">Svalbard reindeer</name>
    <dbReference type="NCBI Taxonomy" id="3082113"/>
    <lineage>
        <taxon>Eukaryota</taxon>
        <taxon>Metazoa</taxon>
        <taxon>Chordata</taxon>
        <taxon>Craniata</taxon>
        <taxon>Vertebrata</taxon>
        <taxon>Euteleostomi</taxon>
        <taxon>Mammalia</taxon>
        <taxon>Eutheria</taxon>
        <taxon>Laurasiatheria</taxon>
        <taxon>Artiodactyla</taxon>
        <taxon>Ruminantia</taxon>
        <taxon>Pecora</taxon>
        <taxon>Cervidae</taxon>
        <taxon>Odocoileinae</taxon>
        <taxon>Rangifer</taxon>
    </lineage>
</organism>